<protein>
    <submittedName>
        <fullName evidence="1">Uncharacterized protein</fullName>
    </submittedName>
</protein>
<sequence>MKKWDMDCRREVAFTRDAVADLYRENVLGGADVRVTFATCLAYALEVYEAEVSKNGPVDFDFYRKAPASMFGATDETIDCPDIRYRVQFNASPALIERLDKVKDDMQEALSGSGKINRNWVVAIIFRVAIDVARGSVHHL</sequence>
<name>A0A430FU00_9BIFI</name>
<accession>A0A430FU00</accession>
<evidence type="ECO:0000313" key="2">
    <source>
        <dbReference type="Proteomes" id="UP000287470"/>
    </source>
</evidence>
<gene>
    <name evidence="1" type="ORF">D2E24_1089</name>
</gene>
<dbReference type="AlphaFoldDB" id="A0A430FU00"/>
<organism evidence="1 2">
    <name type="scientific">Bifidobacterium samirii</name>
    <dbReference type="NCBI Taxonomy" id="2306974"/>
    <lineage>
        <taxon>Bacteria</taxon>
        <taxon>Bacillati</taxon>
        <taxon>Actinomycetota</taxon>
        <taxon>Actinomycetes</taxon>
        <taxon>Bifidobacteriales</taxon>
        <taxon>Bifidobacteriaceae</taxon>
        <taxon>Bifidobacterium</taxon>
    </lineage>
</organism>
<evidence type="ECO:0000313" key="1">
    <source>
        <dbReference type="EMBL" id="RSX56544.1"/>
    </source>
</evidence>
<comment type="caution">
    <text evidence="1">The sequence shown here is derived from an EMBL/GenBank/DDBJ whole genome shotgun (WGS) entry which is preliminary data.</text>
</comment>
<dbReference type="RefSeq" id="WP_125968344.1">
    <property type="nucleotide sequence ID" value="NZ_QXGK01000009.1"/>
</dbReference>
<dbReference type="Proteomes" id="UP000287470">
    <property type="component" value="Unassembled WGS sequence"/>
</dbReference>
<reference evidence="1 2" key="1">
    <citation type="submission" date="2018-09" db="EMBL/GenBank/DDBJ databases">
        <title>Characterization of the phylogenetic diversity of five novel species belonging to the genus Bifidobacterium.</title>
        <authorList>
            <person name="Lugli G.A."/>
            <person name="Duranti S."/>
            <person name="Milani C."/>
        </authorList>
    </citation>
    <scope>NUCLEOTIDE SEQUENCE [LARGE SCALE GENOMIC DNA]</scope>
    <source>
        <strain evidence="1 2">2033B</strain>
    </source>
</reference>
<keyword evidence="2" id="KW-1185">Reference proteome</keyword>
<proteinExistence type="predicted"/>
<dbReference type="EMBL" id="QXGK01000009">
    <property type="protein sequence ID" value="RSX56544.1"/>
    <property type="molecule type" value="Genomic_DNA"/>
</dbReference>